<feature type="domain" description="N-acetyltransferase" evidence="1">
    <location>
        <begin position="10"/>
        <end position="158"/>
    </location>
</feature>
<dbReference type="PROSITE" id="PS51186">
    <property type="entry name" value="GNAT"/>
    <property type="match status" value="1"/>
</dbReference>
<evidence type="ECO:0000259" key="1">
    <source>
        <dbReference type="PROSITE" id="PS51186"/>
    </source>
</evidence>
<name>A0ABZ0CMJ4_9BURK</name>
<gene>
    <name evidence="2" type="ORF">RXV79_14920</name>
</gene>
<dbReference type="SUPFAM" id="SSF55729">
    <property type="entry name" value="Acyl-CoA N-acyltransferases (Nat)"/>
    <property type="match status" value="1"/>
</dbReference>
<dbReference type="Gene3D" id="3.40.630.30">
    <property type="match status" value="1"/>
</dbReference>
<evidence type="ECO:0000313" key="2">
    <source>
        <dbReference type="EMBL" id="WOB06217.1"/>
    </source>
</evidence>
<proteinExistence type="predicted"/>
<dbReference type="Pfam" id="PF00583">
    <property type="entry name" value="Acetyltransf_1"/>
    <property type="match status" value="1"/>
</dbReference>
<dbReference type="InterPro" id="IPR000182">
    <property type="entry name" value="GNAT_dom"/>
</dbReference>
<dbReference type="EMBL" id="CP136336">
    <property type="protein sequence ID" value="WOB06217.1"/>
    <property type="molecule type" value="Genomic_DNA"/>
</dbReference>
<dbReference type="RefSeq" id="WP_316698578.1">
    <property type="nucleotide sequence ID" value="NZ_CP136336.1"/>
</dbReference>
<dbReference type="CDD" id="cd04301">
    <property type="entry name" value="NAT_SF"/>
    <property type="match status" value="1"/>
</dbReference>
<organism evidence="2 3">
    <name type="scientific">Piscinibacter gummiphilus</name>
    <dbReference type="NCBI Taxonomy" id="946333"/>
    <lineage>
        <taxon>Bacteria</taxon>
        <taxon>Pseudomonadati</taxon>
        <taxon>Pseudomonadota</taxon>
        <taxon>Betaproteobacteria</taxon>
        <taxon>Burkholderiales</taxon>
        <taxon>Sphaerotilaceae</taxon>
        <taxon>Piscinibacter</taxon>
    </lineage>
</organism>
<keyword evidence="3" id="KW-1185">Reference proteome</keyword>
<protein>
    <submittedName>
        <fullName evidence="2">GNAT family N-acetyltransferase</fullName>
    </submittedName>
</protein>
<dbReference type="InterPro" id="IPR016181">
    <property type="entry name" value="Acyl_CoA_acyltransferase"/>
</dbReference>
<accession>A0ABZ0CMJ4</accession>
<dbReference type="Proteomes" id="UP001303946">
    <property type="component" value="Chromosome"/>
</dbReference>
<reference evidence="2 3" key="1">
    <citation type="submission" date="2023-10" db="EMBL/GenBank/DDBJ databases">
        <title>Bacteria for the degradation of biodegradable plastic PBAT(Polybutylene adipate terephthalate).</title>
        <authorList>
            <person name="Weon H.-Y."/>
            <person name="Yeon J."/>
        </authorList>
    </citation>
    <scope>NUCLEOTIDE SEQUENCE [LARGE SCALE GENOMIC DNA]</scope>
    <source>
        <strain evidence="2 3">SBD 7-3</strain>
    </source>
</reference>
<evidence type="ECO:0000313" key="3">
    <source>
        <dbReference type="Proteomes" id="UP001303946"/>
    </source>
</evidence>
<sequence length="725" mass="79674">MASRQEAQTLIFETASEVAPFIDEVIEAANRERLALGFLPASLFKEQARKGNLFVAVRLREGPKLAYAGHLMFDARRAHASVLQLHVIPELQGRGVAQRLLGRLKAHLEELGFISIHARVAEDLKQANRFWERNGFYVQSIAPGGKARDRTILIRSHELTSQQLFERSGITGQNPFGLDISHRTERPIYLLDLNVLFDFGPRRPRRDAAVDLFRAERFGSCELALSSELQEELVRNLSAPGRTDPMLAWATTFITFPAPPKVDKERLLADLGGIVFPTSAKEGAFTPNEKSDLTHLATAIHHRLGGFITSDDAVLAAAPVLEVRYGIDVISPTAFQPAERFEADREEMLETGNAGESIMVTAFPATGESELRQMLTRLGIADADAISLWGAADSTERIIQRTAVLSEGRLVGYLGCTMQVEGSTIFGRLAIDERQPNATQAARLLLNKLLTKACDASPAQVRVHLAPRQVVAREVAAVLGFAGSEDGAVLSKLVINRVVTLKNWSTTTSGLHELAKLRLPASCPSFRDFDQQVEVHCPDGNRRFVRLQELESGLSPAIFCLPGRNAVITPILREFAEPLLGHSRQDSFLPRSRASQYSERHYISSKKTLKLFAPGTIILFYESSKGGGSSSIVAIARVRRAYLKADKATNASDLDPSVLSAETLSMIGLSELKTVTAFDNVIHLPRPVGLASLKRLGCGESTQLITTRRITPEQLERILEEGFAQ</sequence>